<dbReference type="AlphaFoldDB" id="A0A1H0EH27"/>
<feature type="domain" description="SnoaL-like" evidence="1">
    <location>
        <begin position="15"/>
        <end position="119"/>
    </location>
</feature>
<dbReference type="OrthoDB" id="9800684at2"/>
<evidence type="ECO:0000313" key="2">
    <source>
        <dbReference type="EMBL" id="SDN81576.1"/>
    </source>
</evidence>
<reference evidence="3" key="1">
    <citation type="submission" date="2016-10" db="EMBL/GenBank/DDBJ databases">
        <authorList>
            <person name="Varghese N."/>
            <person name="Submissions S."/>
        </authorList>
    </citation>
    <scope>NUCLEOTIDE SEQUENCE [LARGE SCALE GENOMIC DNA]</scope>
    <source>
        <strain evidence="3">BL47</strain>
    </source>
</reference>
<evidence type="ECO:0000259" key="1">
    <source>
        <dbReference type="Pfam" id="PF12680"/>
    </source>
</evidence>
<sequence length="132" mass="14305">MSEATIEAERHALLERLFAAFNRHDADGVMACFTPGVVFDTAAGLEAHGRRLTGQDAVRAAFVAVWTDMPDVAWTVSRHTLAGERATSEWLFTGTRADGGRVAVEGVDLFVFEGGLIARKSAFRKDRPVQAA</sequence>
<dbReference type="Pfam" id="PF12680">
    <property type="entry name" value="SnoaL_2"/>
    <property type="match status" value="1"/>
</dbReference>
<gene>
    <name evidence="2" type="ORF">SAMN05216360_111177</name>
</gene>
<keyword evidence="3" id="KW-1185">Reference proteome</keyword>
<organism evidence="2 3">
    <name type="scientific">Methylobacterium phyllostachyos</name>
    <dbReference type="NCBI Taxonomy" id="582672"/>
    <lineage>
        <taxon>Bacteria</taxon>
        <taxon>Pseudomonadati</taxon>
        <taxon>Pseudomonadota</taxon>
        <taxon>Alphaproteobacteria</taxon>
        <taxon>Hyphomicrobiales</taxon>
        <taxon>Methylobacteriaceae</taxon>
        <taxon>Methylobacterium</taxon>
    </lineage>
</organism>
<dbReference type="Gene3D" id="3.10.450.50">
    <property type="match status" value="1"/>
</dbReference>
<name>A0A1H0EH27_9HYPH</name>
<proteinExistence type="predicted"/>
<dbReference type="InterPro" id="IPR037401">
    <property type="entry name" value="SnoaL-like"/>
</dbReference>
<dbReference type="InterPro" id="IPR032710">
    <property type="entry name" value="NTF2-like_dom_sf"/>
</dbReference>
<dbReference type="EMBL" id="FNHS01000011">
    <property type="protein sequence ID" value="SDN81576.1"/>
    <property type="molecule type" value="Genomic_DNA"/>
</dbReference>
<accession>A0A1H0EH27</accession>
<dbReference type="SUPFAM" id="SSF54427">
    <property type="entry name" value="NTF2-like"/>
    <property type="match status" value="1"/>
</dbReference>
<evidence type="ECO:0000313" key="3">
    <source>
        <dbReference type="Proteomes" id="UP000198704"/>
    </source>
</evidence>
<dbReference type="Proteomes" id="UP000198704">
    <property type="component" value="Unassembled WGS sequence"/>
</dbReference>
<dbReference type="RefSeq" id="WP_091718371.1">
    <property type="nucleotide sequence ID" value="NZ_FNHS01000011.1"/>
</dbReference>
<protein>
    <submittedName>
        <fullName evidence="2">SnoaL-like domain-containing protein</fullName>
    </submittedName>
</protein>
<dbReference type="STRING" id="582672.SAMN05216360_111177"/>